<reference evidence="2" key="1">
    <citation type="submission" date="2020-02" db="EMBL/GenBank/DDBJ databases">
        <title>Genomic and physiological characterization of two novel Nitrospinaceae genera.</title>
        <authorList>
            <person name="Mueller A.J."/>
            <person name="Jung M.-Y."/>
            <person name="Strachan C.R."/>
            <person name="Herbold C.W."/>
            <person name="Kirkegaard R.H."/>
            <person name="Daims H."/>
        </authorList>
    </citation>
    <scope>NUCLEOTIDE SEQUENCE [LARGE SCALE GENOMIC DNA]</scope>
</reference>
<gene>
    <name evidence="1" type="ORF">G3M78_01700</name>
</gene>
<dbReference type="AlphaFoldDB" id="A0A7T0C0A3"/>
<dbReference type="Proteomes" id="UP000594464">
    <property type="component" value="Chromosome"/>
</dbReference>
<dbReference type="KEGG" id="nva:G3M78_01700"/>
<sequence>MAYNSHITKDTIGVEIRTTNERIEGKIFKMPKNRMLDYLNQMEESFIPVTEVSVYDAASGKLLFESEFIALNKKHIIFISDQVESA</sequence>
<organism evidence="1 2">
    <name type="scientific">Candidatus Nitrohelix vancouverensis</name>
    <dbReference type="NCBI Taxonomy" id="2705534"/>
    <lineage>
        <taxon>Bacteria</taxon>
        <taxon>Pseudomonadati</taxon>
        <taxon>Nitrospinota/Tectimicrobiota group</taxon>
        <taxon>Nitrospinota</taxon>
        <taxon>Nitrospinia</taxon>
        <taxon>Nitrospinales</taxon>
        <taxon>Nitrospinaceae</taxon>
        <taxon>Candidatus Nitrohelix</taxon>
    </lineage>
</organism>
<dbReference type="EMBL" id="CP048620">
    <property type="protein sequence ID" value="QPJ64181.1"/>
    <property type="molecule type" value="Genomic_DNA"/>
</dbReference>
<accession>A0A7T0C0A3</accession>
<dbReference type="InterPro" id="IPR049210">
    <property type="entry name" value="DUF6812"/>
</dbReference>
<proteinExistence type="predicted"/>
<evidence type="ECO:0000313" key="1">
    <source>
        <dbReference type="EMBL" id="QPJ64181.1"/>
    </source>
</evidence>
<protein>
    <submittedName>
        <fullName evidence="1">Uncharacterized protein</fullName>
    </submittedName>
</protein>
<dbReference type="Pfam" id="PF20660">
    <property type="entry name" value="DUF6812"/>
    <property type="match status" value="1"/>
</dbReference>
<evidence type="ECO:0000313" key="2">
    <source>
        <dbReference type="Proteomes" id="UP000594464"/>
    </source>
</evidence>
<name>A0A7T0C0A3_9BACT</name>